<comment type="similarity">
    <text evidence="2">Belongs to the Nth/MutY family.</text>
</comment>
<keyword evidence="10" id="KW-0326">Glycosidase</keyword>
<dbReference type="PROSITE" id="PS00764">
    <property type="entry name" value="ENDONUCLEASE_III_1"/>
    <property type="match status" value="1"/>
</dbReference>
<dbReference type="InterPro" id="IPR011257">
    <property type="entry name" value="DNA_glycosylase"/>
</dbReference>
<dbReference type="PIRSF" id="PIRSF001435">
    <property type="entry name" value="Nth"/>
    <property type="match status" value="1"/>
</dbReference>
<dbReference type="SUPFAM" id="SSF48150">
    <property type="entry name" value="DNA-glycosylase"/>
    <property type="match status" value="1"/>
</dbReference>
<dbReference type="Gene3D" id="1.10.1670.10">
    <property type="entry name" value="Helix-hairpin-Helix base-excision DNA repair enzymes (C-terminal)"/>
    <property type="match status" value="1"/>
</dbReference>
<dbReference type="GO" id="GO:0000703">
    <property type="term" value="F:oxidized pyrimidine nucleobase lesion DNA N-glycosylase activity"/>
    <property type="evidence" value="ECO:0007669"/>
    <property type="project" value="TreeGrafter"/>
</dbReference>
<keyword evidence="4" id="KW-0227">DNA damage</keyword>
<dbReference type="GO" id="GO:0046872">
    <property type="term" value="F:metal ion binding"/>
    <property type="evidence" value="ECO:0007669"/>
    <property type="project" value="UniProtKB-KW"/>
</dbReference>
<protein>
    <submittedName>
        <fullName evidence="12">Endonuclease III</fullName>
    </submittedName>
</protein>
<gene>
    <name evidence="12" type="ORF">GEOBRER4_n2244</name>
</gene>
<evidence type="ECO:0000313" key="13">
    <source>
        <dbReference type="Proteomes" id="UP000515472"/>
    </source>
</evidence>
<dbReference type="GO" id="GO:0016829">
    <property type="term" value="F:lyase activity"/>
    <property type="evidence" value="ECO:0007669"/>
    <property type="project" value="UniProtKB-KW"/>
</dbReference>
<reference evidence="12 13" key="1">
    <citation type="submission" date="2020-06" db="EMBL/GenBank/DDBJ databases">
        <title>Interaction of electrochemicaly active bacteria, Geobacter bremensis R4 on different carbon anode.</title>
        <authorList>
            <person name="Meng L."/>
            <person name="Yoshida N."/>
        </authorList>
    </citation>
    <scope>NUCLEOTIDE SEQUENCE [LARGE SCALE GENOMIC DNA]</scope>
    <source>
        <strain evidence="12 13">R4</strain>
    </source>
</reference>
<evidence type="ECO:0000256" key="2">
    <source>
        <dbReference type="ARBA" id="ARBA00008343"/>
    </source>
</evidence>
<dbReference type="InterPro" id="IPR003265">
    <property type="entry name" value="HhH-GPD_domain"/>
</dbReference>
<keyword evidence="9" id="KW-0456">Lyase</keyword>
<organism evidence="12 13">
    <name type="scientific">Citrifermentans bremense</name>
    <dbReference type="NCBI Taxonomy" id="60035"/>
    <lineage>
        <taxon>Bacteria</taxon>
        <taxon>Pseudomonadati</taxon>
        <taxon>Thermodesulfobacteriota</taxon>
        <taxon>Desulfuromonadia</taxon>
        <taxon>Geobacterales</taxon>
        <taxon>Geobacteraceae</taxon>
        <taxon>Citrifermentans</taxon>
    </lineage>
</organism>
<sequence>MRDDQIHEGMAILEDAVRTRGWVTPAVTIVATQDRDPYKVLVSCILSLRTRDQVTAEASQRLFALADTPQKMALLEVAKIERAIYPVGFYRVKAQQILELSFQLCELYQGRVPDELETLLTFKGVGRKTANLVLTLGYGKPGICVDIHVHRICNRWGYVKTGTPEQTELALRKKLPPEYWIIINDLLVTFGQNQCTPVSPRCSTCPLYALCDRVAVIKSR</sequence>
<dbReference type="PANTHER" id="PTHR43286">
    <property type="entry name" value="ENDONUCLEASE III-LIKE PROTEIN 1"/>
    <property type="match status" value="1"/>
</dbReference>
<dbReference type="SMART" id="SM00525">
    <property type="entry name" value="FES"/>
    <property type="match status" value="1"/>
</dbReference>
<dbReference type="Pfam" id="PF10576">
    <property type="entry name" value="EndIII_4Fe-2S"/>
    <property type="match status" value="1"/>
</dbReference>
<keyword evidence="8" id="KW-0234">DNA repair</keyword>
<dbReference type="InterPro" id="IPR003651">
    <property type="entry name" value="Endonuclease3_FeS-loop_motif"/>
</dbReference>
<dbReference type="RefSeq" id="WP_185242326.1">
    <property type="nucleotide sequence ID" value="NZ_AP023213.1"/>
</dbReference>
<dbReference type="EMBL" id="AP023213">
    <property type="protein sequence ID" value="BCO11402.1"/>
    <property type="molecule type" value="Genomic_DNA"/>
</dbReference>
<evidence type="ECO:0000256" key="1">
    <source>
        <dbReference type="ARBA" id="ARBA00001966"/>
    </source>
</evidence>
<dbReference type="InterPro" id="IPR004035">
    <property type="entry name" value="Endouclease-III_FeS-bd_BS"/>
</dbReference>
<evidence type="ECO:0000256" key="3">
    <source>
        <dbReference type="ARBA" id="ARBA00022723"/>
    </source>
</evidence>
<keyword evidence="12" id="KW-0540">Nuclease</keyword>
<dbReference type="FunFam" id="1.10.340.30:FF:000001">
    <property type="entry name" value="Endonuclease III"/>
    <property type="match status" value="1"/>
</dbReference>
<dbReference type="GO" id="GO:0051539">
    <property type="term" value="F:4 iron, 4 sulfur cluster binding"/>
    <property type="evidence" value="ECO:0007669"/>
    <property type="project" value="InterPro"/>
</dbReference>
<dbReference type="GO" id="GO:0006289">
    <property type="term" value="P:nucleotide-excision repair"/>
    <property type="evidence" value="ECO:0007669"/>
    <property type="project" value="TreeGrafter"/>
</dbReference>
<keyword evidence="12" id="KW-0255">Endonuclease</keyword>
<dbReference type="CDD" id="cd00056">
    <property type="entry name" value="ENDO3c"/>
    <property type="match status" value="1"/>
</dbReference>
<feature type="domain" description="HhH-GPD" evidence="11">
    <location>
        <begin position="46"/>
        <end position="193"/>
    </location>
</feature>
<keyword evidence="6" id="KW-0408">Iron</keyword>
<evidence type="ECO:0000256" key="8">
    <source>
        <dbReference type="ARBA" id="ARBA00023204"/>
    </source>
</evidence>
<accession>A0A7R7FSF6</accession>
<keyword evidence="7" id="KW-0411">Iron-sulfur</keyword>
<evidence type="ECO:0000256" key="4">
    <source>
        <dbReference type="ARBA" id="ARBA00022763"/>
    </source>
</evidence>
<name>A0A7R7FSF6_9BACT</name>
<keyword evidence="5" id="KW-0378">Hydrolase</keyword>
<keyword evidence="3" id="KW-0479">Metal-binding</keyword>
<evidence type="ECO:0000256" key="10">
    <source>
        <dbReference type="ARBA" id="ARBA00023295"/>
    </source>
</evidence>
<evidence type="ECO:0000259" key="11">
    <source>
        <dbReference type="SMART" id="SM00478"/>
    </source>
</evidence>
<dbReference type="Pfam" id="PF00730">
    <property type="entry name" value="HhH-GPD"/>
    <property type="match status" value="1"/>
</dbReference>
<dbReference type="Gene3D" id="1.10.340.30">
    <property type="entry name" value="Hypothetical protein, domain 2"/>
    <property type="match status" value="1"/>
</dbReference>
<evidence type="ECO:0000256" key="7">
    <source>
        <dbReference type="ARBA" id="ARBA00023014"/>
    </source>
</evidence>
<evidence type="ECO:0000256" key="6">
    <source>
        <dbReference type="ARBA" id="ARBA00023004"/>
    </source>
</evidence>
<evidence type="ECO:0000256" key="9">
    <source>
        <dbReference type="ARBA" id="ARBA00023239"/>
    </source>
</evidence>
<dbReference type="SMART" id="SM00478">
    <property type="entry name" value="ENDO3c"/>
    <property type="match status" value="1"/>
</dbReference>
<keyword evidence="13" id="KW-1185">Reference proteome</keyword>
<dbReference type="AlphaFoldDB" id="A0A7R7FSF6"/>
<dbReference type="InterPro" id="IPR023170">
    <property type="entry name" value="HhH_base_excis_C"/>
</dbReference>
<dbReference type="GO" id="GO:0003906">
    <property type="term" value="F:DNA-(apurinic or apyrimidinic site) endonuclease activity"/>
    <property type="evidence" value="ECO:0007669"/>
    <property type="project" value="TreeGrafter"/>
</dbReference>
<evidence type="ECO:0000313" key="12">
    <source>
        <dbReference type="EMBL" id="BCO11402.1"/>
    </source>
</evidence>
<evidence type="ECO:0000256" key="5">
    <source>
        <dbReference type="ARBA" id="ARBA00022801"/>
    </source>
</evidence>
<comment type="cofactor">
    <cofactor evidence="1">
        <name>[4Fe-4S] cluster</name>
        <dbReference type="ChEBI" id="CHEBI:49883"/>
    </cofactor>
</comment>
<proteinExistence type="inferred from homology"/>
<dbReference type="GO" id="GO:0006285">
    <property type="term" value="P:base-excision repair, AP site formation"/>
    <property type="evidence" value="ECO:0007669"/>
    <property type="project" value="TreeGrafter"/>
</dbReference>
<dbReference type="Proteomes" id="UP000515472">
    <property type="component" value="Chromosome"/>
</dbReference>
<dbReference type="PANTHER" id="PTHR43286:SF1">
    <property type="entry name" value="ENDONUCLEASE III-LIKE PROTEIN 1"/>
    <property type="match status" value="1"/>
</dbReference>